<dbReference type="InterPro" id="IPR036010">
    <property type="entry name" value="2Fe-2S_ferredoxin-like_sf"/>
</dbReference>
<dbReference type="PANTHER" id="PTHR43687">
    <property type="entry name" value="ADENYLYLSULFATE REDUCTASE, BETA SUBUNIT"/>
    <property type="match status" value="1"/>
</dbReference>
<dbReference type="InterPro" id="IPR001041">
    <property type="entry name" value="2Fe-2S_ferredoxin-type"/>
</dbReference>
<dbReference type="PROSITE" id="PS51085">
    <property type="entry name" value="2FE2S_FER_2"/>
    <property type="match status" value="1"/>
</dbReference>
<keyword evidence="1" id="KW-0004">4Fe-4S</keyword>
<dbReference type="Pfam" id="PF13510">
    <property type="entry name" value="Fer2_4"/>
    <property type="match status" value="1"/>
</dbReference>
<evidence type="ECO:0000313" key="8">
    <source>
        <dbReference type="Proteomes" id="UP001375370"/>
    </source>
</evidence>
<evidence type="ECO:0000313" key="7">
    <source>
        <dbReference type="EMBL" id="WWX25342.1"/>
    </source>
</evidence>
<dbReference type="Gene3D" id="3.10.20.740">
    <property type="match status" value="1"/>
</dbReference>
<dbReference type="RefSeq" id="WP_338737482.1">
    <property type="nucleotide sequence ID" value="NZ_CP146612.1"/>
</dbReference>
<evidence type="ECO:0000259" key="5">
    <source>
        <dbReference type="PROSITE" id="PS51085"/>
    </source>
</evidence>
<evidence type="ECO:0000256" key="4">
    <source>
        <dbReference type="ARBA" id="ARBA00023014"/>
    </source>
</evidence>
<dbReference type="PROSITE" id="PS51379">
    <property type="entry name" value="4FE4S_FER_2"/>
    <property type="match status" value="2"/>
</dbReference>
<dbReference type="SUPFAM" id="SSF54292">
    <property type="entry name" value="2Fe-2S ferredoxin-like"/>
    <property type="match status" value="1"/>
</dbReference>
<dbReference type="InterPro" id="IPR050572">
    <property type="entry name" value="Fe-S_Ferredoxin"/>
</dbReference>
<organism evidence="7 8">
    <name type="scientific">Candidatus Dehalogenimonas loeffleri</name>
    <dbReference type="NCBI Taxonomy" id="3127115"/>
    <lineage>
        <taxon>Bacteria</taxon>
        <taxon>Bacillati</taxon>
        <taxon>Chloroflexota</taxon>
        <taxon>Dehalococcoidia</taxon>
        <taxon>Dehalococcoidales</taxon>
        <taxon>Dehalococcoidaceae</taxon>
        <taxon>Dehalogenimonas</taxon>
    </lineage>
</organism>
<evidence type="ECO:0000256" key="1">
    <source>
        <dbReference type="ARBA" id="ARBA00022485"/>
    </source>
</evidence>
<name>A0ABZ2J391_9CHLR</name>
<accession>A0ABZ2J391</accession>
<proteinExistence type="predicted"/>
<dbReference type="InterPro" id="IPR017896">
    <property type="entry name" value="4Fe4S_Fe-S-bd"/>
</dbReference>
<feature type="domain" description="4Fe-4S ferredoxin-type" evidence="6">
    <location>
        <begin position="117"/>
        <end position="151"/>
    </location>
</feature>
<dbReference type="Gene3D" id="3.30.70.20">
    <property type="match status" value="1"/>
</dbReference>
<evidence type="ECO:0000256" key="3">
    <source>
        <dbReference type="ARBA" id="ARBA00023004"/>
    </source>
</evidence>
<dbReference type="Proteomes" id="UP001375370">
    <property type="component" value="Chromosome"/>
</dbReference>
<keyword evidence="3" id="KW-0408">Iron</keyword>
<feature type="domain" description="4Fe-4S ferredoxin-type" evidence="6">
    <location>
        <begin position="158"/>
        <end position="188"/>
    </location>
</feature>
<dbReference type="EMBL" id="CP146612">
    <property type="protein sequence ID" value="WWX25342.1"/>
    <property type="molecule type" value="Genomic_DNA"/>
</dbReference>
<gene>
    <name evidence="7" type="ORF">V8247_08860</name>
</gene>
<sequence>MVKLTINGRVFQAQPCDTVLAVAQKAGINIPTLCHSEAVHDYGACRICLVEVERRGRKRLVTACLYPVEEGLSVTTDSERVTKVRQIVIELLLARTPTSEEILALAERYDVTESRFSDMEGNNGDKCILCGLCTRVCSDVVGVNAISLVNRGTKREVALPFYDDETACIACGSCAYICPTSAITLTDSADCRTITWPNSKADFPMKECSSCGTHYAPVKQLQYMAEKAHLSISEFDYCPDCRH</sequence>
<dbReference type="PROSITE" id="PS00198">
    <property type="entry name" value="4FE4S_FER_1"/>
    <property type="match status" value="1"/>
</dbReference>
<dbReference type="Pfam" id="PF12838">
    <property type="entry name" value="Fer4_7"/>
    <property type="match status" value="1"/>
</dbReference>
<evidence type="ECO:0000256" key="2">
    <source>
        <dbReference type="ARBA" id="ARBA00022723"/>
    </source>
</evidence>
<protein>
    <submittedName>
        <fullName evidence="7">2Fe-2S iron-sulfur cluster-binding protein</fullName>
    </submittedName>
</protein>
<keyword evidence="8" id="KW-1185">Reference proteome</keyword>
<feature type="domain" description="2Fe-2S ferredoxin-type" evidence="5">
    <location>
        <begin position="1"/>
        <end position="80"/>
    </location>
</feature>
<keyword evidence="2" id="KW-0479">Metal-binding</keyword>
<keyword evidence="4" id="KW-0411">Iron-sulfur</keyword>
<dbReference type="PANTHER" id="PTHR43687:SF1">
    <property type="entry name" value="FERREDOXIN III"/>
    <property type="match status" value="1"/>
</dbReference>
<dbReference type="InterPro" id="IPR017900">
    <property type="entry name" value="4Fe4S_Fe_S_CS"/>
</dbReference>
<evidence type="ECO:0000259" key="6">
    <source>
        <dbReference type="PROSITE" id="PS51379"/>
    </source>
</evidence>
<dbReference type="SUPFAM" id="SSF54862">
    <property type="entry name" value="4Fe-4S ferredoxins"/>
    <property type="match status" value="1"/>
</dbReference>
<reference evidence="7 8" key="1">
    <citation type="submission" date="2024-03" db="EMBL/GenBank/DDBJ databases">
        <title>A Dehalogenimonas Isolated from Estuarine Sediments Dihaloeliminates Chlorinated Alkanes.</title>
        <authorList>
            <person name="Yang Y."/>
            <person name="Wang H."/>
        </authorList>
    </citation>
    <scope>NUCLEOTIDE SEQUENCE [LARGE SCALE GENOMIC DNA]</scope>
    <source>
        <strain evidence="7 8">W</strain>
    </source>
</reference>
<dbReference type="CDD" id="cd00207">
    <property type="entry name" value="fer2"/>
    <property type="match status" value="1"/>
</dbReference>